<feature type="domain" description="IrrE N-terminal-like" evidence="1">
    <location>
        <begin position="421"/>
        <end position="554"/>
    </location>
</feature>
<sequence>MSQGLFSQSRPGTARRCDRGVQVATARYPVSTLELPRRCRLSGTYVRWRHDLAWLAGRGAPHPGRYPAPARSPSRSRGRERPFEEMAEAEMGDKAILSDQLVFGKPGALRCILHWRDDYGSVGPVGRTWGDLQIWVDTTLIWGNPYGDVGQPQGIRWSWIDLPEFLAVAWPYLEEEETYPIEFASRFEAPRHLGELRGRAKLRQRSLAQRQAQAEEGLLDDFLLVHDLGESLKGAFPPGLLLLREGLRMRVATAGREWQLDFADTMGTLQSLAECILARTETLNDARSTLAWNRWRAREDLDRRSRLEAATGLSSHTLEQVWPRPLDAADVVPYSLKAAARMIGGALDGPAFRQILADIESIPSGTGPALAEPRALAAEVMRDHQEDVPYVQGYRLAQALREYLSNEEGRTDPEGLLKQWSVDVRDHDLGSEQLDAIAVWGKEHRPTVLVNTRGLRSRLPTGKRSTCAHEICHLLVDAEGALPAVEVLGGRVAPDLEQRANAFAAEFLLPRGAAGRAAEAELAYIRTTDARRQAIEDAIKRLNEDYAVSFETAAWQIKNSGRLSDADEDTLQPYLKSLWAPF</sequence>
<dbReference type="KEGG" id="tsy:THSYN_29665"/>
<evidence type="ECO:0000313" key="3">
    <source>
        <dbReference type="Proteomes" id="UP000232638"/>
    </source>
</evidence>
<name>A0A2K8UHT3_9GAMM</name>
<gene>
    <name evidence="2" type="ORF">THSYN_29665</name>
</gene>
<dbReference type="EMBL" id="CP020371">
    <property type="protein sequence ID" value="AUB85100.1"/>
    <property type="molecule type" value="Genomic_DNA"/>
</dbReference>
<evidence type="ECO:0000313" key="2">
    <source>
        <dbReference type="EMBL" id="AUB85100.1"/>
    </source>
</evidence>
<protein>
    <recommendedName>
        <fullName evidence="1">IrrE N-terminal-like domain-containing protein</fullName>
    </recommendedName>
</protein>
<reference evidence="2 3" key="1">
    <citation type="submission" date="2017-03" db="EMBL/GenBank/DDBJ databases">
        <title>Complete genome sequence of Candidatus 'Thiodictyon syntrophicum' sp. nov. strain Cad16T, a photolithoautotroph purple sulfur bacterium isolated from an alpine meromictic lake.</title>
        <authorList>
            <person name="Luedin S.M."/>
            <person name="Pothier J.F."/>
            <person name="Danza F."/>
            <person name="Storelli N."/>
            <person name="Wittwer M."/>
            <person name="Tonolla M."/>
        </authorList>
    </citation>
    <scope>NUCLEOTIDE SEQUENCE [LARGE SCALE GENOMIC DNA]</scope>
    <source>
        <strain evidence="2 3">Cad16T</strain>
        <plasmid evidence="3">Plasmid pts417</plasmid>
    </source>
</reference>
<dbReference type="InterPro" id="IPR010359">
    <property type="entry name" value="IrrE_HExxH"/>
</dbReference>
<dbReference type="PANTHER" id="PTHR43236">
    <property type="entry name" value="ANTITOXIN HIGA1"/>
    <property type="match status" value="1"/>
</dbReference>
<geneLocation type="plasmid" evidence="3">
    <name>pts417</name>
</geneLocation>
<evidence type="ECO:0000259" key="1">
    <source>
        <dbReference type="Pfam" id="PF06114"/>
    </source>
</evidence>
<keyword evidence="2" id="KW-0614">Plasmid</keyword>
<dbReference type="PANTHER" id="PTHR43236:SF1">
    <property type="entry name" value="BLL7220 PROTEIN"/>
    <property type="match status" value="1"/>
</dbReference>
<proteinExistence type="predicted"/>
<dbReference type="Pfam" id="PF06114">
    <property type="entry name" value="Peptidase_M78"/>
    <property type="match status" value="1"/>
</dbReference>
<organism evidence="2 3">
    <name type="scientific">Candidatus Thiodictyon syntrophicum</name>
    <dbReference type="NCBI Taxonomy" id="1166950"/>
    <lineage>
        <taxon>Bacteria</taxon>
        <taxon>Pseudomonadati</taxon>
        <taxon>Pseudomonadota</taxon>
        <taxon>Gammaproteobacteria</taxon>
        <taxon>Chromatiales</taxon>
        <taxon>Chromatiaceae</taxon>
        <taxon>Thiodictyon</taxon>
    </lineage>
</organism>
<dbReference type="AlphaFoldDB" id="A0A2K8UHT3"/>
<dbReference type="Gene3D" id="1.10.10.2910">
    <property type="match status" value="1"/>
</dbReference>
<dbReference type="Proteomes" id="UP000232638">
    <property type="component" value="Plasmid pTs417"/>
</dbReference>
<accession>A0A2K8UHT3</accession>
<dbReference type="InterPro" id="IPR052345">
    <property type="entry name" value="Rad_response_metalloprotease"/>
</dbReference>
<keyword evidence="3" id="KW-1185">Reference proteome</keyword>